<dbReference type="Proteomes" id="UP000070299">
    <property type="component" value="Unassembled WGS sequence"/>
</dbReference>
<gene>
    <name evidence="1" type="ORF">AX660_00540</name>
</gene>
<dbReference type="OrthoDB" id="9813770at2"/>
<evidence type="ECO:0008006" key="3">
    <source>
        <dbReference type="Google" id="ProtNLM"/>
    </source>
</evidence>
<dbReference type="Gene3D" id="3.40.30.10">
    <property type="entry name" value="Glutaredoxin"/>
    <property type="match status" value="1"/>
</dbReference>
<dbReference type="SUPFAM" id="SSF52833">
    <property type="entry name" value="Thioredoxin-like"/>
    <property type="match status" value="1"/>
</dbReference>
<name>A0A136A6X4_9ALTE</name>
<dbReference type="CDD" id="cd03025">
    <property type="entry name" value="DsbA_FrnE_like"/>
    <property type="match status" value="1"/>
</dbReference>
<protein>
    <recommendedName>
        <fullName evidence="3">Protein-disulfide isomerase</fullName>
    </recommendedName>
</protein>
<evidence type="ECO:0000313" key="2">
    <source>
        <dbReference type="Proteomes" id="UP000070299"/>
    </source>
</evidence>
<dbReference type="EMBL" id="LSNE01000001">
    <property type="protein sequence ID" value="KXI30983.1"/>
    <property type="molecule type" value="Genomic_DNA"/>
</dbReference>
<dbReference type="STRING" id="1799789.AX660_00540"/>
<accession>A0A136A6X4</accession>
<organism evidence="1 2">
    <name type="scientific">Paraglaciecola hydrolytica</name>
    <dbReference type="NCBI Taxonomy" id="1799789"/>
    <lineage>
        <taxon>Bacteria</taxon>
        <taxon>Pseudomonadati</taxon>
        <taxon>Pseudomonadota</taxon>
        <taxon>Gammaproteobacteria</taxon>
        <taxon>Alteromonadales</taxon>
        <taxon>Alteromonadaceae</taxon>
        <taxon>Paraglaciecola</taxon>
    </lineage>
</organism>
<keyword evidence="2" id="KW-1185">Reference proteome</keyword>
<reference evidence="2" key="1">
    <citation type="submission" date="2016-02" db="EMBL/GenBank/DDBJ databases">
        <authorList>
            <person name="Schultz-Johansen M."/>
            <person name="Glaring M.A."/>
            <person name="Bech P.K."/>
            <person name="Stougaard P."/>
        </authorList>
    </citation>
    <scope>NUCLEOTIDE SEQUENCE [LARGE SCALE GENOMIC DNA]</scope>
    <source>
        <strain evidence="2">S66</strain>
    </source>
</reference>
<dbReference type="AlphaFoldDB" id="A0A136A6X4"/>
<proteinExistence type="predicted"/>
<comment type="caution">
    <text evidence="1">The sequence shown here is derived from an EMBL/GenBank/DDBJ whole genome shotgun (WGS) entry which is preliminary data.</text>
</comment>
<sequence length="215" mass="23532">MKTLHYIMDPQCGWCYAAAPLIDALTELTAVDIKLHGGGLFSGANKRQLSADFHQQIITMDKKITGLTGQVFSPTYYSQVLEDKQRVVDSDTPIAALLAAQSLGVDPVLMLHQMQITQFVEGRSQSDISNLTAIVSELAVDSAAFLNAFTLFNGEKTAQHINNSRNMLHLVGGNGFPTLAFEHADGAFTKLDHGSYYGQPKQWVAYVARVLKTID</sequence>
<dbReference type="RefSeq" id="WP_082768674.1">
    <property type="nucleotide sequence ID" value="NZ_LSNE01000001.1"/>
</dbReference>
<evidence type="ECO:0000313" key="1">
    <source>
        <dbReference type="EMBL" id="KXI30983.1"/>
    </source>
</evidence>
<dbReference type="InterPro" id="IPR036249">
    <property type="entry name" value="Thioredoxin-like_sf"/>
</dbReference>